<keyword evidence="2" id="KW-1185">Reference proteome</keyword>
<reference evidence="1 2" key="1">
    <citation type="journal article" date="2021" name="Commun. Biol.">
        <title>The genome of Shorea leprosula (Dipterocarpaceae) highlights the ecological relevance of drought in aseasonal tropical rainforests.</title>
        <authorList>
            <person name="Ng K.K.S."/>
            <person name="Kobayashi M.J."/>
            <person name="Fawcett J.A."/>
            <person name="Hatakeyama M."/>
            <person name="Paape T."/>
            <person name="Ng C.H."/>
            <person name="Ang C.C."/>
            <person name="Tnah L.H."/>
            <person name="Lee C.T."/>
            <person name="Nishiyama T."/>
            <person name="Sese J."/>
            <person name="O'Brien M.J."/>
            <person name="Copetti D."/>
            <person name="Mohd Noor M.I."/>
            <person name="Ong R.C."/>
            <person name="Putra M."/>
            <person name="Sireger I.Z."/>
            <person name="Indrioko S."/>
            <person name="Kosugi Y."/>
            <person name="Izuno A."/>
            <person name="Isagi Y."/>
            <person name="Lee S.L."/>
            <person name="Shimizu K.K."/>
        </authorList>
    </citation>
    <scope>NUCLEOTIDE SEQUENCE [LARGE SCALE GENOMIC DNA]</scope>
    <source>
        <strain evidence="1">214</strain>
    </source>
</reference>
<organism evidence="1 2">
    <name type="scientific">Rubroshorea leprosula</name>
    <dbReference type="NCBI Taxonomy" id="152421"/>
    <lineage>
        <taxon>Eukaryota</taxon>
        <taxon>Viridiplantae</taxon>
        <taxon>Streptophyta</taxon>
        <taxon>Embryophyta</taxon>
        <taxon>Tracheophyta</taxon>
        <taxon>Spermatophyta</taxon>
        <taxon>Magnoliopsida</taxon>
        <taxon>eudicotyledons</taxon>
        <taxon>Gunneridae</taxon>
        <taxon>Pentapetalae</taxon>
        <taxon>rosids</taxon>
        <taxon>malvids</taxon>
        <taxon>Malvales</taxon>
        <taxon>Dipterocarpaceae</taxon>
        <taxon>Rubroshorea</taxon>
    </lineage>
</organism>
<name>A0AAV5KL82_9ROSI</name>
<dbReference type="EMBL" id="BPVZ01000068">
    <property type="protein sequence ID" value="GKV25375.1"/>
    <property type="molecule type" value="Genomic_DNA"/>
</dbReference>
<proteinExistence type="predicted"/>
<gene>
    <name evidence="1" type="ORF">SLEP1_g34823</name>
</gene>
<comment type="caution">
    <text evidence="1">The sequence shown here is derived from an EMBL/GenBank/DDBJ whole genome shotgun (WGS) entry which is preliminary data.</text>
</comment>
<evidence type="ECO:0000313" key="2">
    <source>
        <dbReference type="Proteomes" id="UP001054252"/>
    </source>
</evidence>
<sequence>MIIWSVKEQFIVLSFFVQMEKPQTLILPLPIHFNYDLKDNFMKRGLLEFHKTWSNIQGVPLRIEIGPHDVSSGSVVISRRDVPGKEG</sequence>
<evidence type="ECO:0000313" key="1">
    <source>
        <dbReference type="EMBL" id="GKV25375.1"/>
    </source>
</evidence>
<evidence type="ECO:0008006" key="3">
    <source>
        <dbReference type="Google" id="ProtNLM"/>
    </source>
</evidence>
<dbReference type="Gene3D" id="3.40.50.800">
    <property type="entry name" value="Anticodon-binding domain"/>
    <property type="match status" value="1"/>
</dbReference>
<dbReference type="InterPro" id="IPR036621">
    <property type="entry name" value="Anticodon-bd_dom_sf"/>
</dbReference>
<dbReference type="Proteomes" id="UP001054252">
    <property type="component" value="Unassembled WGS sequence"/>
</dbReference>
<dbReference type="AlphaFoldDB" id="A0AAV5KL82"/>
<accession>A0AAV5KL82</accession>
<protein>
    <recommendedName>
        <fullName evidence="3">Anticodon-binding domain-containing protein</fullName>
    </recommendedName>
</protein>